<comment type="caution">
    <text evidence="1">The sequence shown here is derived from an EMBL/GenBank/DDBJ whole genome shotgun (WGS) entry which is preliminary data.</text>
</comment>
<protein>
    <recommendedName>
        <fullName evidence="3">Outer membrane lipoprotein-sorting protein</fullName>
    </recommendedName>
</protein>
<dbReference type="EMBL" id="BAABJX010000047">
    <property type="protein sequence ID" value="GAA4843331.1"/>
    <property type="molecule type" value="Genomic_DNA"/>
</dbReference>
<evidence type="ECO:0008006" key="3">
    <source>
        <dbReference type="Google" id="ProtNLM"/>
    </source>
</evidence>
<name>A0ABP9DGH3_9BACT</name>
<proteinExistence type="predicted"/>
<reference evidence="2" key="1">
    <citation type="journal article" date="2019" name="Int. J. Syst. Evol. Microbiol.">
        <title>The Global Catalogue of Microorganisms (GCM) 10K type strain sequencing project: providing services to taxonomists for standard genome sequencing and annotation.</title>
        <authorList>
            <consortium name="The Broad Institute Genomics Platform"/>
            <consortium name="The Broad Institute Genome Sequencing Center for Infectious Disease"/>
            <person name="Wu L."/>
            <person name="Ma J."/>
        </authorList>
    </citation>
    <scope>NUCLEOTIDE SEQUENCE [LARGE SCALE GENOMIC DNA]</scope>
    <source>
        <strain evidence="2">JCM 18326</strain>
    </source>
</reference>
<dbReference type="Proteomes" id="UP001500298">
    <property type="component" value="Unassembled WGS sequence"/>
</dbReference>
<gene>
    <name evidence="1" type="ORF">GCM10023331_30390</name>
</gene>
<dbReference type="RefSeq" id="WP_345373299.1">
    <property type="nucleotide sequence ID" value="NZ_BAABJX010000047.1"/>
</dbReference>
<sequence length="226" mass="26146">MYKYLFILVIVSPCIGNVWGQSKGLKMLQKSMEAYGKLSDFDLRTNTVVYGGGSSMPVMSTRTHSIKKDSLFYQDNGFSKIVRTKRKLLILNEEEKSISVQPASFLNSKEQAIEKDLFDQQLLNADIRYLGEQEGMYYLQLKASSEAYEMAEIYLEKNTSLLKKIIYHYNEEDFNGVSKVMMKIDISPVSESMELLTERYYLVRDGKEIKPSSRFKHFTILQPTLF</sequence>
<evidence type="ECO:0000313" key="1">
    <source>
        <dbReference type="EMBL" id="GAA4843331.1"/>
    </source>
</evidence>
<keyword evidence="2" id="KW-1185">Reference proteome</keyword>
<accession>A0ABP9DGH3</accession>
<evidence type="ECO:0000313" key="2">
    <source>
        <dbReference type="Proteomes" id="UP001500298"/>
    </source>
</evidence>
<organism evidence="1 2">
    <name type="scientific">Algivirga pacifica</name>
    <dbReference type="NCBI Taxonomy" id="1162670"/>
    <lineage>
        <taxon>Bacteria</taxon>
        <taxon>Pseudomonadati</taxon>
        <taxon>Bacteroidota</taxon>
        <taxon>Cytophagia</taxon>
        <taxon>Cytophagales</taxon>
        <taxon>Flammeovirgaceae</taxon>
        <taxon>Algivirga</taxon>
    </lineage>
</organism>